<keyword evidence="1" id="KW-1133">Transmembrane helix</keyword>
<reference evidence="2 3" key="1">
    <citation type="journal article" date="2019" name="Int. J. Syst. Evol. Microbiol.">
        <title>The Global Catalogue of Microorganisms (GCM) 10K type strain sequencing project: providing services to taxonomists for standard genome sequencing and annotation.</title>
        <authorList>
            <consortium name="The Broad Institute Genomics Platform"/>
            <consortium name="The Broad Institute Genome Sequencing Center for Infectious Disease"/>
            <person name="Wu L."/>
            <person name="Ma J."/>
        </authorList>
    </citation>
    <scope>NUCLEOTIDE SEQUENCE [LARGE SCALE GENOMIC DNA]</scope>
    <source>
        <strain evidence="2 3">Y73</strain>
    </source>
</reference>
<evidence type="ECO:0000313" key="2">
    <source>
        <dbReference type="EMBL" id="MFC6888483.1"/>
    </source>
</evidence>
<dbReference type="EMBL" id="JBHSXI010000004">
    <property type="protein sequence ID" value="MFC6888483.1"/>
    <property type="molecule type" value="Genomic_DNA"/>
</dbReference>
<evidence type="ECO:0000313" key="3">
    <source>
        <dbReference type="Proteomes" id="UP001596333"/>
    </source>
</evidence>
<feature type="transmembrane region" description="Helical" evidence="1">
    <location>
        <begin position="12"/>
        <end position="33"/>
    </location>
</feature>
<sequence>MPSSFIHDKPLQVLKLTAVMGGLAFAFASFIGVLPGQELYSLLYLAFSPMILAVVVGAEALLAGYKLTRADDPTARLTGRRRYTAIRAIEVVVTVVAPGIFYVLIVQIGGEAAGPGAIGLLFIGIALGLLAYGAVVLRTLVEYYYYHKGSSSLRTGERGGNVTE</sequence>
<dbReference type="RefSeq" id="WP_379765537.1">
    <property type="nucleotide sequence ID" value="NZ_JBHSXI010000004.1"/>
</dbReference>
<dbReference type="AlphaFoldDB" id="A0ABD5UGS6"/>
<accession>A0ABD5UGS6</accession>
<feature type="transmembrane region" description="Helical" evidence="1">
    <location>
        <begin position="84"/>
        <end position="105"/>
    </location>
</feature>
<feature type="transmembrane region" description="Helical" evidence="1">
    <location>
        <begin position="117"/>
        <end position="141"/>
    </location>
</feature>
<evidence type="ECO:0000256" key="1">
    <source>
        <dbReference type="SAM" id="Phobius"/>
    </source>
</evidence>
<keyword evidence="1" id="KW-0472">Membrane</keyword>
<gene>
    <name evidence="2" type="ORF">ACFQEY_05420</name>
</gene>
<keyword evidence="3" id="KW-1185">Reference proteome</keyword>
<keyword evidence="1" id="KW-0812">Transmembrane</keyword>
<evidence type="ECO:0008006" key="4">
    <source>
        <dbReference type="Google" id="ProtNLM"/>
    </source>
</evidence>
<comment type="caution">
    <text evidence="2">The sequence shown here is derived from an EMBL/GenBank/DDBJ whole genome shotgun (WGS) entry which is preliminary data.</text>
</comment>
<name>A0ABD5UGS6_9EURY</name>
<organism evidence="2 3">
    <name type="scientific">Halorubrum trueperi</name>
    <dbReference type="NCBI Taxonomy" id="2004704"/>
    <lineage>
        <taxon>Archaea</taxon>
        <taxon>Methanobacteriati</taxon>
        <taxon>Methanobacteriota</taxon>
        <taxon>Stenosarchaea group</taxon>
        <taxon>Halobacteria</taxon>
        <taxon>Halobacteriales</taxon>
        <taxon>Haloferacaceae</taxon>
        <taxon>Halorubrum</taxon>
    </lineage>
</organism>
<protein>
    <recommendedName>
        <fullName evidence="4">DUF2178 domain-containing protein</fullName>
    </recommendedName>
</protein>
<feature type="transmembrane region" description="Helical" evidence="1">
    <location>
        <begin position="39"/>
        <end position="63"/>
    </location>
</feature>
<proteinExistence type="predicted"/>
<dbReference type="Proteomes" id="UP001596333">
    <property type="component" value="Unassembled WGS sequence"/>
</dbReference>